<feature type="disulfide bond" evidence="5">
    <location>
        <begin position="382"/>
        <end position="409"/>
    </location>
</feature>
<evidence type="ECO:0000313" key="8">
    <source>
        <dbReference type="EMBL" id="VDI02124.1"/>
    </source>
</evidence>
<evidence type="ECO:0000256" key="2">
    <source>
        <dbReference type="ARBA" id="ARBA00022737"/>
    </source>
</evidence>
<dbReference type="Gene3D" id="2.20.28.230">
    <property type="match status" value="1"/>
</dbReference>
<evidence type="ECO:0000256" key="3">
    <source>
        <dbReference type="ARBA" id="ARBA00023157"/>
    </source>
</evidence>
<feature type="transmembrane region" description="Helical" evidence="6">
    <location>
        <begin position="455"/>
        <end position="474"/>
    </location>
</feature>
<evidence type="ECO:0000259" key="7">
    <source>
        <dbReference type="PROSITE" id="PS50923"/>
    </source>
</evidence>
<dbReference type="EMBL" id="UYJE01001436">
    <property type="protein sequence ID" value="VDI02124.1"/>
    <property type="molecule type" value="Genomic_DNA"/>
</dbReference>
<dbReference type="SMART" id="SM00032">
    <property type="entry name" value="CCP"/>
    <property type="match status" value="5"/>
</dbReference>
<accession>A0A8B6CAC5</accession>
<evidence type="ECO:0000256" key="5">
    <source>
        <dbReference type="PROSITE-ProRule" id="PRU00302"/>
    </source>
</evidence>
<dbReference type="AlphaFoldDB" id="A0A8B6CAC5"/>
<dbReference type="InterPro" id="IPR035976">
    <property type="entry name" value="Sushi/SCR/CCP_sf"/>
</dbReference>
<reference evidence="8" key="1">
    <citation type="submission" date="2018-11" db="EMBL/GenBank/DDBJ databases">
        <authorList>
            <person name="Alioto T."/>
            <person name="Alioto T."/>
        </authorList>
    </citation>
    <scope>NUCLEOTIDE SEQUENCE</scope>
</reference>
<keyword evidence="2" id="KW-0677">Repeat</keyword>
<keyword evidence="9" id="KW-1185">Reference proteome</keyword>
<feature type="domain" description="Sushi" evidence="7">
    <location>
        <begin position="125"/>
        <end position="182"/>
    </location>
</feature>
<dbReference type="Pfam" id="PF00084">
    <property type="entry name" value="Sushi"/>
    <property type="match status" value="1"/>
</dbReference>
<dbReference type="PROSITE" id="PS50923">
    <property type="entry name" value="SUSHI"/>
    <property type="match status" value="3"/>
</dbReference>
<keyword evidence="4" id="KW-0325">Glycoprotein</keyword>
<name>A0A8B6CAC5_MYTGA</name>
<feature type="disulfide bond" evidence="5">
    <location>
        <begin position="153"/>
        <end position="180"/>
    </location>
</feature>
<keyword evidence="6" id="KW-1133">Transmembrane helix</keyword>
<dbReference type="Gene3D" id="2.10.70.10">
    <property type="entry name" value="Complement Module, domain 1"/>
    <property type="match status" value="4"/>
</dbReference>
<keyword evidence="6" id="KW-0472">Membrane</keyword>
<evidence type="ECO:0000256" key="4">
    <source>
        <dbReference type="ARBA" id="ARBA00023180"/>
    </source>
</evidence>
<dbReference type="InterPro" id="IPR000436">
    <property type="entry name" value="Sushi_SCR_CCP_dom"/>
</dbReference>
<comment type="caution">
    <text evidence="8">The sequence shown here is derived from an EMBL/GenBank/DDBJ whole genome shotgun (WGS) entry which is preliminary data.</text>
</comment>
<feature type="domain" description="Sushi" evidence="7">
    <location>
        <begin position="240"/>
        <end position="297"/>
    </location>
</feature>
<protein>
    <recommendedName>
        <fullName evidence="7">Sushi domain-containing protein</fullName>
    </recommendedName>
</protein>
<dbReference type="Proteomes" id="UP000596742">
    <property type="component" value="Unassembled WGS sequence"/>
</dbReference>
<comment type="caution">
    <text evidence="5">Lacks conserved residue(s) required for the propagation of feature annotation.</text>
</comment>
<proteinExistence type="predicted"/>
<organism evidence="8 9">
    <name type="scientific">Mytilus galloprovincialis</name>
    <name type="common">Mediterranean mussel</name>
    <dbReference type="NCBI Taxonomy" id="29158"/>
    <lineage>
        <taxon>Eukaryota</taxon>
        <taxon>Metazoa</taxon>
        <taxon>Spiralia</taxon>
        <taxon>Lophotrochozoa</taxon>
        <taxon>Mollusca</taxon>
        <taxon>Bivalvia</taxon>
        <taxon>Autobranchia</taxon>
        <taxon>Pteriomorphia</taxon>
        <taxon>Mytilida</taxon>
        <taxon>Mytiloidea</taxon>
        <taxon>Mytilidae</taxon>
        <taxon>Mytilinae</taxon>
        <taxon>Mytilus</taxon>
    </lineage>
</organism>
<evidence type="ECO:0000256" key="6">
    <source>
        <dbReference type="SAM" id="Phobius"/>
    </source>
</evidence>
<feature type="domain" description="Sushi" evidence="7">
    <location>
        <begin position="354"/>
        <end position="411"/>
    </location>
</feature>
<dbReference type="InterPro" id="IPR050350">
    <property type="entry name" value="Compl-Cell_Adhes-Reg"/>
</dbReference>
<feature type="disulfide bond" evidence="5">
    <location>
        <begin position="268"/>
        <end position="295"/>
    </location>
</feature>
<evidence type="ECO:0000256" key="1">
    <source>
        <dbReference type="ARBA" id="ARBA00022659"/>
    </source>
</evidence>
<keyword evidence="3 5" id="KW-1015">Disulfide bond</keyword>
<dbReference type="PANTHER" id="PTHR19325">
    <property type="entry name" value="COMPLEMENT COMPONENT-RELATED SUSHI DOMAIN-CONTAINING"/>
    <property type="match status" value="1"/>
</dbReference>
<sequence>MVTVRIELDDGFMSDGQGTVCCANDGWSTSKIEYSGTVHVLAWILDEENHDYDSYYQNISIHYATNPVPLPTILNIDDFFVTVEQCTNEKGHVQFVGNDWGGGVCSSREDAGHLVVKIFTFRDNKTCGIPASYPFSTLTYIDVTNNSIALYTCTNGYTLTSGDLVHQCMSPQWIGDPPSCQDTCGIPASYPFTTYTYTDVTNKSLALYTCMHGYKLTSGDVVHQCLSPKWIGNPPSCEVDTCGIPTSYPFSTNTYSHLTNNSFAIYSCKQGYEMISGDTVHQCFSPKWIGTPPNCHESCGIPISYPFSTKSFGHVTNNSFVLYKCLHGYSMASGDPIHTCISTRWIGVDPYCKESCGTPPSYDNTTYSYDDTVNGSIAVYKCKGGYFIHSGDTLHECKPPEWTGYPLECSNELTLDAISKLKEDIKKELLVDRKSTTAYINSKTSAADPRPSSRAIGTVGVVFLTLCLSILLLLDMIQCEKYRQMFQSCLR</sequence>
<dbReference type="SUPFAM" id="SSF57535">
    <property type="entry name" value="Complement control module/SCR domain"/>
    <property type="match status" value="5"/>
</dbReference>
<keyword evidence="1 5" id="KW-0768">Sushi</keyword>
<evidence type="ECO:0000313" key="9">
    <source>
        <dbReference type="Proteomes" id="UP000596742"/>
    </source>
</evidence>
<keyword evidence="6" id="KW-0812">Transmembrane</keyword>
<dbReference type="OrthoDB" id="6127629at2759"/>
<gene>
    <name evidence="8" type="ORF">MGAL_10B067176</name>
</gene>
<dbReference type="PANTHER" id="PTHR19325:SF575">
    <property type="entry name" value="LOCOMOTION-RELATED PROTEIN HIKARU GENKI"/>
    <property type="match status" value="1"/>
</dbReference>